<reference evidence="4" key="1">
    <citation type="submission" date="2022-11" db="UniProtKB">
        <authorList>
            <consortium name="WormBaseParasite"/>
        </authorList>
    </citation>
    <scope>IDENTIFICATION</scope>
</reference>
<dbReference type="Pfam" id="PF09184">
    <property type="entry name" value="PPP4R2"/>
    <property type="match status" value="1"/>
</dbReference>
<sequence length="248" mass="27283">MVRTFDAVTADASYFLAALRDFKPPNDENLSVERPAGGFAKSANPAVDEYFRFVARTGRPTFAWSAIRPAFLWKLEATMHEMLAIEAEGIENDEEQLALLGDKLLADLQRRILATAQELIGIPFTFQRLCELLSSPGKHYKRTEKFLRAVEKNINVVTTVTPNGERVTNAGEGIDNTAGAAPKREAEKGLPITRSKYDETPKTEEAVPAESSQQQQQPERVEADSPAPSGSDDSSLKDGDKEDAAKED</sequence>
<dbReference type="InterPro" id="IPR015267">
    <property type="entry name" value="PPP4R2"/>
</dbReference>
<protein>
    <submittedName>
        <fullName evidence="4">Uncharacterized protein</fullName>
    </submittedName>
</protein>
<comment type="similarity">
    <text evidence="1">Belongs to the PPP4R2 family.</text>
</comment>
<proteinExistence type="inferred from homology"/>
<evidence type="ECO:0000256" key="2">
    <source>
        <dbReference type="SAM" id="MobiDB-lite"/>
    </source>
</evidence>
<keyword evidence="3" id="KW-1185">Reference proteome</keyword>
<feature type="compositionally biased region" description="Low complexity" evidence="2">
    <location>
        <begin position="206"/>
        <end position="233"/>
    </location>
</feature>
<name>A0A914X2N3_9BILA</name>
<dbReference type="Proteomes" id="UP000887566">
    <property type="component" value="Unplaced"/>
</dbReference>
<accession>A0A914X2N3</accession>
<feature type="compositionally biased region" description="Basic and acidic residues" evidence="2">
    <location>
        <begin position="234"/>
        <end position="248"/>
    </location>
</feature>
<dbReference type="AlphaFoldDB" id="A0A914X2N3"/>
<dbReference type="WBParaSite" id="PSAMB.scaffold63size88973.g1496.t1">
    <property type="protein sequence ID" value="PSAMB.scaffold63size88973.g1496.t1"/>
    <property type="gene ID" value="PSAMB.scaffold63size88973.g1496"/>
</dbReference>
<evidence type="ECO:0000256" key="1">
    <source>
        <dbReference type="ARBA" id="ARBA00009207"/>
    </source>
</evidence>
<feature type="region of interest" description="Disordered" evidence="2">
    <location>
        <begin position="164"/>
        <end position="248"/>
    </location>
</feature>
<evidence type="ECO:0000313" key="3">
    <source>
        <dbReference type="Proteomes" id="UP000887566"/>
    </source>
</evidence>
<dbReference type="GO" id="GO:0030289">
    <property type="term" value="C:protein phosphatase 4 complex"/>
    <property type="evidence" value="ECO:0007669"/>
    <property type="project" value="InterPro"/>
</dbReference>
<dbReference type="GO" id="GO:0005634">
    <property type="term" value="C:nucleus"/>
    <property type="evidence" value="ECO:0007669"/>
    <property type="project" value="TreeGrafter"/>
</dbReference>
<feature type="compositionally biased region" description="Basic and acidic residues" evidence="2">
    <location>
        <begin position="195"/>
        <end position="205"/>
    </location>
</feature>
<dbReference type="PANTHER" id="PTHR16487">
    <property type="entry name" value="PPP4R2-RELATED PROTEIN"/>
    <property type="match status" value="1"/>
</dbReference>
<organism evidence="3 4">
    <name type="scientific">Plectus sambesii</name>
    <dbReference type="NCBI Taxonomy" id="2011161"/>
    <lineage>
        <taxon>Eukaryota</taxon>
        <taxon>Metazoa</taxon>
        <taxon>Ecdysozoa</taxon>
        <taxon>Nematoda</taxon>
        <taxon>Chromadorea</taxon>
        <taxon>Plectida</taxon>
        <taxon>Plectina</taxon>
        <taxon>Plectoidea</taxon>
        <taxon>Plectidae</taxon>
        <taxon>Plectus</taxon>
    </lineage>
</organism>
<dbReference type="GO" id="GO:0005737">
    <property type="term" value="C:cytoplasm"/>
    <property type="evidence" value="ECO:0007669"/>
    <property type="project" value="TreeGrafter"/>
</dbReference>
<evidence type="ECO:0000313" key="4">
    <source>
        <dbReference type="WBParaSite" id="PSAMB.scaffold63size88973.g1496.t1"/>
    </source>
</evidence>
<dbReference type="GO" id="GO:0019888">
    <property type="term" value="F:protein phosphatase regulator activity"/>
    <property type="evidence" value="ECO:0007669"/>
    <property type="project" value="InterPro"/>
</dbReference>
<dbReference type="PANTHER" id="PTHR16487:SF0">
    <property type="entry name" value="PROTEIN PHOSPHATASE 4 REGULATORY SUBUNIT 2-RELATED"/>
    <property type="match status" value="1"/>
</dbReference>